<keyword evidence="2" id="KW-1185">Reference proteome</keyword>
<sequence length="206" mass="23757">MDLSCDTKFSRYCRGVLQTCLLPHFPPIDSIDPEPCGDPLLTTVVSRYMNLSCDTRISRHYRGVLQKMWFRTYSSIPIVVHETSQLLFANSIARLVRTIESEQSEKTQSLVLTLHEVMSILCDQTQEEDATIRWRWITSRSSAKIISDAISQFREPKNTPGLSPEQFVGVDSRYRKDRAETRDALLRYCQELLSMPGPNLERQVRV</sequence>
<name>A0A4S8L6W2_DENBC</name>
<protein>
    <submittedName>
        <fullName evidence="1">Uncharacterized protein</fullName>
    </submittedName>
</protein>
<evidence type="ECO:0000313" key="1">
    <source>
        <dbReference type="EMBL" id="THU83868.1"/>
    </source>
</evidence>
<proteinExistence type="predicted"/>
<dbReference type="AlphaFoldDB" id="A0A4S8L6W2"/>
<accession>A0A4S8L6W2</accession>
<dbReference type="Proteomes" id="UP000297245">
    <property type="component" value="Unassembled WGS sequence"/>
</dbReference>
<evidence type="ECO:0000313" key="2">
    <source>
        <dbReference type="Proteomes" id="UP000297245"/>
    </source>
</evidence>
<organism evidence="1 2">
    <name type="scientific">Dendrothele bispora (strain CBS 962.96)</name>
    <dbReference type="NCBI Taxonomy" id="1314807"/>
    <lineage>
        <taxon>Eukaryota</taxon>
        <taxon>Fungi</taxon>
        <taxon>Dikarya</taxon>
        <taxon>Basidiomycota</taxon>
        <taxon>Agaricomycotina</taxon>
        <taxon>Agaricomycetes</taxon>
        <taxon>Agaricomycetidae</taxon>
        <taxon>Agaricales</taxon>
        <taxon>Agaricales incertae sedis</taxon>
        <taxon>Dendrothele</taxon>
    </lineage>
</organism>
<gene>
    <name evidence="1" type="ORF">K435DRAFT_843890</name>
</gene>
<dbReference type="EMBL" id="ML179637">
    <property type="protein sequence ID" value="THU83868.1"/>
    <property type="molecule type" value="Genomic_DNA"/>
</dbReference>
<reference evidence="1 2" key="1">
    <citation type="journal article" date="2019" name="Nat. Ecol. Evol.">
        <title>Megaphylogeny resolves global patterns of mushroom evolution.</title>
        <authorList>
            <person name="Varga T."/>
            <person name="Krizsan K."/>
            <person name="Foldi C."/>
            <person name="Dima B."/>
            <person name="Sanchez-Garcia M."/>
            <person name="Sanchez-Ramirez S."/>
            <person name="Szollosi G.J."/>
            <person name="Szarkandi J.G."/>
            <person name="Papp V."/>
            <person name="Albert L."/>
            <person name="Andreopoulos W."/>
            <person name="Angelini C."/>
            <person name="Antonin V."/>
            <person name="Barry K.W."/>
            <person name="Bougher N.L."/>
            <person name="Buchanan P."/>
            <person name="Buyck B."/>
            <person name="Bense V."/>
            <person name="Catcheside P."/>
            <person name="Chovatia M."/>
            <person name="Cooper J."/>
            <person name="Damon W."/>
            <person name="Desjardin D."/>
            <person name="Finy P."/>
            <person name="Geml J."/>
            <person name="Haridas S."/>
            <person name="Hughes K."/>
            <person name="Justo A."/>
            <person name="Karasinski D."/>
            <person name="Kautmanova I."/>
            <person name="Kiss B."/>
            <person name="Kocsube S."/>
            <person name="Kotiranta H."/>
            <person name="LaButti K.M."/>
            <person name="Lechner B.E."/>
            <person name="Liimatainen K."/>
            <person name="Lipzen A."/>
            <person name="Lukacs Z."/>
            <person name="Mihaltcheva S."/>
            <person name="Morgado L.N."/>
            <person name="Niskanen T."/>
            <person name="Noordeloos M.E."/>
            <person name="Ohm R.A."/>
            <person name="Ortiz-Santana B."/>
            <person name="Ovrebo C."/>
            <person name="Racz N."/>
            <person name="Riley R."/>
            <person name="Savchenko A."/>
            <person name="Shiryaev A."/>
            <person name="Soop K."/>
            <person name="Spirin V."/>
            <person name="Szebenyi C."/>
            <person name="Tomsovsky M."/>
            <person name="Tulloss R.E."/>
            <person name="Uehling J."/>
            <person name="Grigoriev I.V."/>
            <person name="Vagvolgyi C."/>
            <person name="Papp T."/>
            <person name="Martin F.M."/>
            <person name="Miettinen O."/>
            <person name="Hibbett D.S."/>
            <person name="Nagy L.G."/>
        </authorList>
    </citation>
    <scope>NUCLEOTIDE SEQUENCE [LARGE SCALE GENOMIC DNA]</scope>
    <source>
        <strain evidence="1 2">CBS 962.96</strain>
    </source>
</reference>